<evidence type="ECO:0000256" key="1">
    <source>
        <dbReference type="SAM" id="SignalP"/>
    </source>
</evidence>
<keyword evidence="1" id="KW-0732">Signal</keyword>
<dbReference type="STRING" id="1344003.SAMN05445060_3666"/>
<sequence length="445" mass="46133">MRASAGTRLRVLSLSVAAVAVLAGCGGPSAHPAPSPAAASTTNAYLDQRSSAVSATLDRLSSAENAGDVNAAQEVIDGAAQPAYRDKIRTETGSVSGLRLPTFRYHVDTTNHVDLQVPAELQTTLDNEGASDVWVAPVQLTYALPGVDEPQVTLKTPMVLARQGDDWKIVGDSGTVLGDATVTPQLWDEAGASAQTVATLGGRSVVVSYPGSALLAQRLAAAVPSAVSAVTAFWGDSWPRRAALVATDTAAAFDGLTASSGSQTEAAAAATVFQKLDGRTAVGQRVVFTPQAEQALPGGALDVVLRHELTHVAARAQTATGAPLWVTEGLAEYVGRKGSYRRLADAAPDLVAEVVSGRVPANLPADNAFGVDGATAQLSYQTAWSMMAYLSERFGDPRLKLFYIAAAAGPATDAQQDASMRSVLGSSRADLIAGWQGWLRQQAVR</sequence>
<organism evidence="2 3">
    <name type="scientific">Williamsia sterculiae</name>
    <dbReference type="NCBI Taxonomy" id="1344003"/>
    <lineage>
        <taxon>Bacteria</taxon>
        <taxon>Bacillati</taxon>
        <taxon>Actinomycetota</taxon>
        <taxon>Actinomycetes</taxon>
        <taxon>Mycobacteriales</taxon>
        <taxon>Nocardiaceae</taxon>
        <taxon>Williamsia</taxon>
    </lineage>
</organism>
<proteinExistence type="predicted"/>
<gene>
    <name evidence="2" type="ORF">SAMN05445060_3666</name>
</gene>
<protein>
    <recommendedName>
        <fullName evidence="4">Peptidase MA superfamily protein</fullName>
    </recommendedName>
</protein>
<evidence type="ECO:0000313" key="2">
    <source>
        <dbReference type="EMBL" id="SIS20781.1"/>
    </source>
</evidence>
<dbReference type="EMBL" id="FTNT01000012">
    <property type="protein sequence ID" value="SIS20781.1"/>
    <property type="molecule type" value="Genomic_DNA"/>
</dbReference>
<evidence type="ECO:0008006" key="4">
    <source>
        <dbReference type="Google" id="ProtNLM"/>
    </source>
</evidence>
<reference evidence="2 3" key="1">
    <citation type="submission" date="2017-01" db="EMBL/GenBank/DDBJ databases">
        <authorList>
            <person name="Mah S.A."/>
            <person name="Swanson W.J."/>
            <person name="Moy G.W."/>
            <person name="Vacquier V.D."/>
        </authorList>
    </citation>
    <scope>NUCLEOTIDE SEQUENCE [LARGE SCALE GENOMIC DNA]</scope>
    <source>
        <strain evidence="2 3">CPCC 203464</strain>
    </source>
</reference>
<dbReference type="PROSITE" id="PS51257">
    <property type="entry name" value="PROKAR_LIPOPROTEIN"/>
    <property type="match status" value="1"/>
</dbReference>
<evidence type="ECO:0000313" key="3">
    <source>
        <dbReference type="Proteomes" id="UP000186218"/>
    </source>
</evidence>
<dbReference type="AlphaFoldDB" id="A0A1N7H7K4"/>
<feature type="chain" id="PRO_5039120086" description="Peptidase MA superfamily protein" evidence="1">
    <location>
        <begin position="33"/>
        <end position="445"/>
    </location>
</feature>
<accession>A0A1N7H7K4</accession>
<dbReference type="Proteomes" id="UP000186218">
    <property type="component" value="Unassembled WGS sequence"/>
</dbReference>
<feature type="signal peptide" evidence="1">
    <location>
        <begin position="1"/>
        <end position="32"/>
    </location>
</feature>
<name>A0A1N7H7K4_9NOCA</name>
<keyword evidence="3" id="KW-1185">Reference proteome</keyword>